<dbReference type="SUPFAM" id="SSF69593">
    <property type="entry name" value="Glycerol-3-phosphate (1)-acyltransferase"/>
    <property type="match status" value="1"/>
</dbReference>
<reference evidence="5" key="2">
    <citation type="submission" date="2023-01" db="EMBL/GenBank/DDBJ databases">
        <title>Draft genome sequence of Algimonas ampicilliniresistens strain NBRC 108219.</title>
        <authorList>
            <person name="Sun Q."/>
            <person name="Mori K."/>
        </authorList>
    </citation>
    <scope>NUCLEOTIDE SEQUENCE</scope>
    <source>
        <strain evidence="5">NBRC 108219</strain>
    </source>
</reference>
<proteinExistence type="predicted"/>
<keyword evidence="6" id="KW-1185">Reference proteome</keyword>
<dbReference type="PANTHER" id="PTHR10434">
    <property type="entry name" value="1-ACYL-SN-GLYCEROL-3-PHOSPHATE ACYLTRANSFERASE"/>
    <property type="match status" value="1"/>
</dbReference>
<keyword evidence="3 5" id="KW-0012">Acyltransferase</keyword>
<evidence type="ECO:0000259" key="4">
    <source>
        <dbReference type="SMART" id="SM00563"/>
    </source>
</evidence>
<dbReference type="SMART" id="SM00563">
    <property type="entry name" value="PlsC"/>
    <property type="match status" value="1"/>
</dbReference>
<reference evidence="5" key="1">
    <citation type="journal article" date="2014" name="Int. J. Syst. Evol. Microbiol.">
        <title>Complete genome of a new Firmicutes species belonging to the dominant human colonic microbiota ('Ruminococcus bicirculans') reveals two chromosomes and a selective capacity to utilize plant glucans.</title>
        <authorList>
            <consortium name="NISC Comparative Sequencing Program"/>
            <person name="Wegmann U."/>
            <person name="Louis P."/>
            <person name="Goesmann A."/>
            <person name="Henrissat B."/>
            <person name="Duncan S.H."/>
            <person name="Flint H.J."/>
        </authorList>
    </citation>
    <scope>NUCLEOTIDE SEQUENCE</scope>
    <source>
        <strain evidence="5">NBRC 108219</strain>
    </source>
</reference>
<comment type="caution">
    <text evidence="5">The sequence shown here is derived from an EMBL/GenBank/DDBJ whole genome shotgun (WGS) entry which is preliminary data.</text>
</comment>
<dbReference type="EMBL" id="BSNK01000002">
    <property type="protein sequence ID" value="GLQ25099.1"/>
    <property type="molecule type" value="Genomic_DNA"/>
</dbReference>
<dbReference type="PANTHER" id="PTHR10434:SF9">
    <property type="entry name" value="PHOSPHOLIPID_GLYCEROL ACYLTRANSFERASE DOMAIN-CONTAINING PROTEIN"/>
    <property type="match status" value="1"/>
</dbReference>
<comment type="pathway">
    <text evidence="1">Lipid metabolism.</text>
</comment>
<dbReference type="Pfam" id="PF01553">
    <property type="entry name" value="Acyltransferase"/>
    <property type="match status" value="1"/>
</dbReference>
<keyword evidence="2" id="KW-0808">Transferase</keyword>
<evidence type="ECO:0000313" key="5">
    <source>
        <dbReference type="EMBL" id="GLQ25099.1"/>
    </source>
</evidence>
<dbReference type="InterPro" id="IPR002123">
    <property type="entry name" value="Plipid/glycerol_acylTrfase"/>
</dbReference>
<gene>
    <name evidence="5" type="ORF">GCM10007853_29730</name>
</gene>
<evidence type="ECO:0000256" key="2">
    <source>
        <dbReference type="ARBA" id="ARBA00022679"/>
    </source>
</evidence>
<evidence type="ECO:0000313" key="6">
    <source>
        <dbReference type="Proteomes" id="UP001161391"/>
    </source>
</evidence>
<protein>
    <submittedName>
        <fullName evidence="5">Acyltransferase</fullName>
    </submittedName>
</protein>
<dbReference type="Proteomes" id="UP001161391">
    <property type="component" value="Unassembled WGS sequence"/>
</dbReference>
<dbReference type="GO" id="GO:0016746">
    <property type="term" value="F:acyltransferase activity"/>
    <property type="evidence" value="ECO:0007669"/>
    <property type="project" value="UniProtKB-KW"/>
</dbReference>
<name>A0ABQ5VC74_9PROT</name>
<evidence type="ECO:0000256" key="1">
    <source>
        <dbReference type="ARBA" id="ARBA00005189"/>
    </source>
</evidence>
<accession>A0ABQ5VC74</accession>
<organism evidence="5 6">
    <name type="scientific">Algimonas ampicilliniresistens</name>
    <dbReference type="NCBI Taxonomy" id="1298735"/>
    <lineage>
        <taxon>Bacteria</taxon>
        <taxon>Pseudomonadati</taxon>
        <taxon>Pseudomonadota</taxon>
        <taxon>Alphaproteobacteria</taxon>
        <taxon>Maricaulales</taxon>
        <taxon>Robiginitomaculaceae</taxon>
        <taxon>Algimonas</taxon>
    </lineage>
</organism>
<feature type="domain" description="Phospholipid/glycerol acyltransferase" evidence="4">
    <location>
        <begin position="39"/>
        <end position="151"/>
    </location>
</feature>
<evidence type="ECO:0000256" key="3">
    <source>
        <dbReference type="ARBA" id="ARBA00023315"/>
    </source>
</evidence>
<sequence length="201" mass="22532">MSPHSPRMGNAFTRWVGSFGLRLIGWKLKGRMPDAPKFVIIGVPHTSNWDAIAASLAMLASGFKYTFLIKKEWFFWPMGPMFRAIGGYPVDRSKGSNAVRQLTRIFKDNDRICIGFPPEGTRSRVDRYKTGFLRVAYAANVPVFICAFDGPNKHVVLDREFPLTGDIDVDAKAIKDYVDATWVGINPENQFPPTTSNLSDV</sequence>